<evidence type="ECO:0000313" key="3">
    <source>
        <dbReference type="Proteomes" id="UP000184447"/>
    </source>
</evidence>
<dbReference type="InterPro" id="IPR051450">
    <property type="entry name" value="Gfo/Idh/MocA_Oxidoreductases"/>
</dbReference>
<dbReference type="PANTHER" id="PTHR43377:SF1">
    <property type="entry name" value="BILIVERDIN REDUCTASE A"/>
    <property type="match status" value="1"/>
</dbReference>
<sequence>MTANFILIGYGWRTEYFYRVVKALPEQFTISAAVLRTKERAEEIAKEKNIFATENLEEALKTNPDFVVLCVPRAIVKEYLEKLMEKNIPVLCETPPAKDVDELNQLWQIKEKYNGRIQIAEQYFLQPLYSAWLKVIQKGFIGDVSNMTLSALHGYHAVSIFRKILGIQYENCKISGKKYMFNVTKTNSRVGIDRSGTMIESDRSLATIEFENGKVGFLDFSGEQYFSLIRTRRLNIQGVRGEINDMTIRYLSEKNIGVTEELKRLDYGIYNISDWSHQGIMLGSEFVYENPFQFARLNDDEIAIADCLKRMKHFVDTGEEFYSLKEALQDTYISFIMEKALESEETLETQPQTWI</sequence>
<proteinExistence type="predicted"/>
<dbReference type="SUPFAM" id="SSF51735">
    <property type="entry name" value="NAD(P)-binding Rossmann-fold domains"/>
    <property type="match status" value="1"/>
</dbReference>
<evidence type="ECO:0000259" key="1">
    <source>
        <dbReference type="Pfam" id="PF01408"/>
    </source>
</evidence>
<dbReference type="GO" id="GO:0000166">
    <property type="term" value="F:nucleotide binding"/>
    <property type="evidence" value="ECO:0007669"/>
    <property type="project" value="InterPro"/>
</dbReference>
<gene>
    <name evidence="2" type="ORF">SAMN02745207_02110</name>
</gene>
<organism evidence="2 3">
    <name type="scientific">Clostridium grantii DSM 8605</name>
    <dbReference type="NCBI Taxonomy" id="1121316"/>
    <lineage>
        <taxon>Bacteria</taxon>
        <taxon>Bacillati</taxon>
        <taxon>Bacillota</taxon>
        <taxon>Clostridia</taxon>
        <taxon>Eubacteriales</taxon>
        <taxon>Clostridiaceae</taxon>
        <taxon>Clostridium</taxon>
    </lineage>
</organism>
<accession>A0A1M5V602</accession>
<keyword evidence="3" id="KW-1185">Reference proteome</keyword>
<reference evidence="2 3" key="1">
    <citation type="submission" date="2016-11" db="EMBL/GenBank/DDBJ databases">
        <authorList>
            <person name="Jaros S."/>
            <person name="Januszkiewicz K."/>
            <person name="Wedrychowicz H."/>
        </authorList>
    </citation>
    <scope>NUCLEOTIDE SEQUENCE [LARGE SCALE GENOMIC DNA]</scope>
    <source>
        <strain evidence="2 3">DSM 8605</strain>
    </source>
</reference>
<dbReference type="RefSeq" id="WP_073338393.1">
    <property type="nucleotide sequence ID" value="NZ_FQXM01000010.1"/>
</dbReference>
<dbReference type="PANTHER" id="PTHR43377">
    <property type="entry name" value="BILIVERDIN REDUCTASE A"/>
    <property type="match status" value="1"/>
</dbReference>
<dbReference type="OrthoDB" id="9772350at2"/>
<dbReference type="STRING" id="1121316.SAMN02745207_02110"/>
<dbReference type="InterPro" id="IPR000683">
    <property type="entry name" value="Gfo/Idh/MocA-like_OxRdtase_N"/>
</dbReference>
<feature type="domain" description="Gfo/Idh/MocA-like oxidoreductase N-terminal" evidence="1">
    <location>
        <begin position="4"/>
        <end position="119"/>
    </location>
</feature>
<dbReference type="InterPro" id="IPR036291">
    <property type="entry name" value="NAD(P)-bd_dom_sf"/>
</dbReference>
<dbReference type="EMBL" id="FQXM01000010">
    <property type="protein sequence ID" value="SHH70679.1"/>
    <property type="molecule type" value="Genomic_DNA"/>
</dbReference>
<dbReference type="AlphaFoldDB" id="A0A1M5V602"/>
<dbReference type="Gene3D" id="3.40.50.720">
    <property type="entry name" value="NAD(P)-binding Rossmann-like Domain"/>
    <property type="match status" value="1"/>
</dbReference>
<evidence type="ECO:0000313" key="2">
    <source>
        <dbReference type="EMBL" id="SHH70679.1"/>
    </source>
</evidence>
<name>A0A1M5V602_9CLOT</name>
<dbReference type="Pfam" id="PF01408">
    <property type="entry name" value="GFO_IDH_MocA"/>
    <property type="match status" value="1"/>
</dbReference>
<protein>
    <submittedName>
        <fullName evidence="2">Predicted dehydrogenase</fullName>
    </submittedName>
</protein>
<dbReference type="Proteomes" id="UP000184447">
    <property type="component" value="Unassembled WGS sequence"/>
</dbReference>